<dbReference type="PANTHER" id="PTHR38926:SF58">
    <property type="entry name" value="F-BOX DOMAIN-CONTAINING PROTEIN"/>
    <property type="match status" value="1"/>
</dbReference>
<dbReference type="EMBL" id="CACVBM020000776">
    <property type="protein sequence ID" value="CAA7023134.1"/>
    <property type="molecule type" value="Genomic_DNA"/>
</dbReference>
<comment type="caution">
    <text evidence="2">The sequence shown here is derived from an EMBL/GenBank/DDBJ whole genome shotgun (WGS) entry which is preliminary data.</text>
</comment>
<proteinExistence type="predicted"/>
<dbReference type="OrthoDB" id="1031062at2759"/>
<protein>
    <recommendedName>
        <fullName evidence="1">F-box domain-containing protein</fullName>
    </recommendedName>
</protein>
<reference evidence="2" key="1">
    <citation type="submission" date="2020-01" db="EMBL/GenBank/DDBJ databases">
        <authorList>
            <person name="Mishra B."/>
        </authorList>
    </citation>
    <scope>NUCLEOTIDE SEQUENCE [LARGE SCALE GENOMIC DNA]</scope>
</reference>
<dbReference type="SUPFAM" id="SSF52047">
    <property type="entry name" value="RNI-like"/>
    <property type="match status" value="1"/>
</dbReference>
<dbReference type="InterPro" id="IPR032675">
    <property type="entry name" value="LRR_dom_sf"/>
</dbReference>
<dbReference type="InterPro" id="IPR001810">
    <property type="entry name" value="F-box_dom"/>
</dbReference>
<dbReference type="InterPro" id="IPR036047">
    <property type="entry name" value="F-box-like_dom_sf"/>
</dbReference>
<dbReference type="Proteomes" id="UP000467841">
    <property type="component" value="Unassembled WGS sequence"/>
</dbReference>
<evidence type="ECO:0000313" key="3">
    <source>
        <dbReference type="Proteomes" id="UP000467841"/>
    </source>
</evidence>
<evidence type="ECO:0000259" key="1">
    <source>
        <dbReference type="Pfam" id="PF12937"/>
    </source>
</evidence>
<dbReference type="PANTHER" id="PTHR38926">
    <property type="entry name" value="F-BOX DOMAIN CONTAINING PROTEIN, EXPRESSED"/>
    <property type="match status" value="1"/>
</dbReference>
<sequence>MAMRSRKSPRWENMDRDILAKIFEKLNVIDVTMGASRVCISWFLVCHQKSLWKTIDLAYLQLDDFNHPRLKNFLVDVTIEVDTPPQKYDIYHPRKILNEITKFSSTVPSSLFLNFRSWVEDEDLIIAAERMPNITKFVLPRWGNLSEDSYRFVFSQWKNLHTLIISPAFYVNQKILKFQLVAENCINLTNLKISGYVDEDLVVELVRYLPNLKRLSMRGCKIYHIKKVSFHIIRCLQNLASLNLSHCIFNDKITGPICGIVLEDSLIENFTQKIDTFIMCSKVGCLLCEDPYKTSIDVYEKHWRNDEIKELEF</sequence>
<dbReference type="Gene3D" id="3.80.10.10">
    <property type="entry name" value="Ribonuclease Inhibitor"/>
    <property type="match status" value="1"/>
</dbReference>
<keyword evidence="3" id="KW-1185">Reference proteome</keyword>
<organism evidence="2 3">
    <name type="scientific">Microthlaspi erraticum</name>
    <dbReference type="NCBI Taxonomy" id="1685480"/>
    <lineage>
        <taxon>Eukaryota</taxon>
        <taxon>Viridiplantae</taxon>
        <taxon>Streptophyta</taxon>
        <taxon>Embryophyta</taxon>
        <taxon>Tracheophyta</taxon>
        <taxon>Spermatophyta</taxon>
        <taxon>Magnoliopsida</taxon>
        <taxon>eudicotyledons</taxon>
        <taxon>Gunneridae</taxon>
        <taxon>Pentapetalae</taxon>
        <taxon>rosids</taxon>
        <taxon>malvids</taxon>
        <taxon>Brassicales</taxon>
        <taxon>Brassicaceae</taxon>
        <taxon>Coluteocarpeae</taxon>
        <taxon>Microthlaspi</taxon>
    </lineage>
</organism>
<dbReference type="Pfam" id="PF12937">
    <property type="entry name" value="F-box-like"/>
    <property type="match status" value="1"/>
</dbReference>
<gene>
    <name evidence="2" type="ORF">MERR_LOCUS10369</name>
</gene>
<dbReference type="Gene3D" id="1.20.1280.50">
    <property type="match status" value="1"/>
</dbReference>
<dbReference type="SUPFAM" id="SSF81383">
    <property type="entry name" value="F-box domain"/>
    <property type="match status" value="1"/>
</dbReference>
<feature type="domain" description="F-box" evidence="1">
    <location>
        <begin position="17"/>
        <end position="57"/>
    </location>
</feature>
<accession>A0A6D2IDM4</accession>
<evidence type="ECO:0000313" key="2">
    <source>
        <dbReference type="EMBL" id="CAA7023134.1"/>
    </source>
</evidence>
<name>A0A6D2IDM4_9BRAS</name>
<dbReference type="AlphaFoldDB" id="A0A6D2IDM4"/>